<dbReference type="CDD" id="cd16688">
    <property type="entry name" value="RING-H2_Vps11"/>
    <property type="match status" value="1"/>
</dbReference>
<feature type="transmembrane region" description="Helical" evidence="11">
    <location>
        <begin position="1348"/>
        <end position="1364"/>
    </location>
</feature>
<evidence type="ECO:0000256" key="1">
    <source>
        <dbReference type="ARBA" id="ARBA00004141"/>
    </source>
</evidence>
<feature type="coiled-coil region" evidence="9">
    <location>
        <begin position="278"/>
        <end position="315"/>
    </location>
</feature>
<reference evidence="14" key="1">
    <citation type="submission" date="2016-11" db="UniProtKB">
        <authorList>
            <consortium name="WormBaseParasite"/>
        </authorList>
    </citation>
    <scope>IDENTIFICATION</scope>
</reference>
<feature type="compositionally biased region" description="Low complexity" evidence="10">
    <location>
        <begin position="586"/>
        <end position="600"/>
    </location>
</feature>
<dbReference type="GO" id="GO:0016192">
    <property type="term" value="P:vesicle-mediated transport"/>
    <property type="evidence" value="ECO:0007669"/>
    <property type="project" value="InterPro"/>
</dbReference>
<protein>
    <submittedName>
        <fullName evidence="14">RING-type domain-containing protein</fullName>
    </submittedName>
</protein>
<dbReference type="Gene3D" id="1.20.120.350">
    <property type="entry name" value="Voltage-gated potassium channels. Chain C"/>
    <property type="match status" value="1"/>
</dbReference>
<dbReference type="Pfam" id="PF00520">
    <property type="entry name" value="Ion_trans"/>
    <property type="match status" value="2"/>
</dbReference>
<dbReference type="WBParaSite" id="maker-uti_cns_0004483-snap-gene-0.3-mRNA-1">
    <property type="protein sequence ID" value="maker-uti_cns_0004483-snap-gene-0.3-mRNA-1"/>
    <property type="gene ID" value="maker-uti_cns_0004483-snap-gene-0.3"/>
</dbReference>
<dbReference type="GO" id="GO:0016020">
    <property type="term" value="C:membrane"/>
    <property type="evidence" value="ECO:0007669"/>
    <property type="project" value="UniProtKB-SubCell"/>
</dbReference>
<evidence type="ECO:0000256" key="10">
    <source>
        <dbReference type="SAM" id="MobiDB-lite"/>
    </source>
</evidence>
<dbReference type="Gene3D" id="3.30.40.10">
    <property type="entry name" value="Zinc/RING finger domain, C3HC4 (zinc finger)"/>
    <property type="match status" value="1"/>
</dbReference>
<feature type="region of interest" description="Disordered" evidence="10">
    <location>
        <begin position="780"/>
        <end position="812"/>
    </location>
</feature>
<keyword evidence="6 11" id="KW-0472">Membrane</keyword>
<evidence type="ECO:0000256" key="8">
    <source>
        <dbReference type="PROSITE-ProRule" id="PRU01006"/>
    </source>
</evidence>
<feature type="compositionally biased region" description="Polar residues" evidence="10">
    <location>
        <begin position="802"/>
        <end position="812"/>
    </location>
</feature>
<dbReference type="GO" id="GO:0006886">
    <property type="term" value="P:intracellular protein transport"/>
    <property type="evidence" value="ECO:0007669"/>
    <property type="project" value="UniProtKB-UniRule"/>
</dbReference>
<sequence>VLRQAGFSKQALALADRFDKHEWHLKIQVCDLAQHSEALAYMAKLPDTVAMHNMRIYGRELLASCPAESTELLKKLVGSPQVSVGVDELAPIFVGNPNDLIAILEHCLALLGSPTARPQLTQTLLELYIQSLAEEPATADKSLRDKREQRALELLKTGSDCYDSDAFLLRCYLCQFWPGVMLLCERTGRYDLLLRHYTERGQYDSLFKLCETVGHRHKDLWRQALLYYARSDEPAAQQYLARVLEYMRSTGLMSPLSIVSLLCTHSQATLGAISSFLVEHLRDEAAQAEADERIVEEARTKTQSIQRQMEELQLQPKVFQNQRCSICHSQLDIPSVHFLCDHSFHLHCFQSFSETEAECPNCAAENREALEAVSLWRSQSGDSSFRLIDTLSQANPSATFSIISDSIAKGVFWNGATAPPAPPVAPAPAPVPPPPQPPAIVVAKGLTPAAPAGSSDSGKLVRSSSSASAGAPSNQPGNTREPKNPFEAFLGGQPPSGQLHQSAGTAGSATSSAIGMHRAASSSGMQPGRGATQEQRSSAATDHLLSSSVGAAGGATRRLSKFKVQTVAMSHNKPSGKSNIKRPRPSSSNSSDVSSSGGSSTRRQQLPELFASLQSISNDLHRLLSSHSQYRPLMDQVGCTNSSAFANWLRDRLATAYPAEQDAPASGEDEQLHPASKKIRVSGENPQAVAAEPVEPNLLSSLFDEDEANNDEALETERTIIIEPTIPAEPRRQIVNRRRTLGANSSLNGGLQFKPVLPAIAECEEQSDDEEVPSILAAAESSSAVEQAAEAEDRDSTDSESCRSTPSPRTLRQIQRSMWPLESPDSEMRRAEAELMLMEANNLTTIEQSSEVEAGAAVAVDEVAISMRQVQQQERGSPPAGSAINCDASSSHCGNADAADPDHAMLLAAILLTDSVVGRSMPFKADPKSLRSYQLYCHWAMTIIFYVFIVADLLVIVMERPQIPAMAEVPVWIPLLIECSCIGFFAFRIWWYFSITETVQFFRDIKNIVVVVCIALNVIDVFCFLIWFGVSGSADAPVRWFRILRPLYMINFPEGKQIRRAFRNTRKTLVKIATVFILVGFLMAVFALLAMKLFSARASRTLRYPNGAPYFESYLESIWDLYILITTANSPDVMMPSYDANNFYIIFFFVFVVVCNYIFMSIFLAVIYNNYKNYLKSEVRTSVHIKRRLIGRAFDCLKINRVPDLGDVVTKDAWFRLFKTVYPNKNSELAQLFLNVLNGGTNDYLTKAQFTRLPDLLNVGVTELKDRTLLLESCLPTVYNSAPSQLIKFIVRHRFFKYTFDLLIVVNAFLIAFSVNFTEWYFLGAFVLEILLKLYVMGPVAFFRRAWNIFDFVVIFSALIITFFEEVSNERRLEEGTLDIILVLRVVRLLRIFGRIQRFRVLYYMYGVLGMELFSGRIRAEVYTAQSPKFCYNNALNNSEFYRMRYCSNNFNDPLKAWVTLFELTIVNQWHAFILEAFLLEYNLSASKFESDIEQKIKEMGFSAVSEAILDEEDAEEQFELGSQAASQIRFHIKKRARKSVETLLQQMFEKELFEEELADVGESSNPPDPPARSQRNPTFSEMF</sequence>
<keyword evidence="13" id="KW-1185">Reference proteome</keyword>
<dbReference type="InterPro" id="IPR057308">
    <property type="entry name" value="CHCR_PEP5_VPS11"/>
</dbReference>
<feature type="region of interest" description="Disordered" evidence="10">
    <location>
        <begin position="567"/>
        <end position="603"/>
    </location>
</feature>
<dbReference type="SUPFAM" id="SSF81324">
    <property type="entry name" value="Voltage-gated potassium channels"/>
    <property type="match status" value="2"/>
</dbReference>
<feature type="transmembrane region" description="Helical" evidence="11">
    <location>
        <begin position="1295"/>
        <end position="1314"/>
    </location>
</feature>
<evidence type="ECO:0000256" key="11">
    <source>
        <dbReference type="SAM" id="Phobius"/>
    </source>
</evidence>
<dbReference type="PROSITE" id="PS50236">
    <property type="entry name" value="CHCR"/>
    <property type="match status" value="1"/>
</dbReference>
<dbReference type="Pfam" id="PF23356">
    <property type="entry name" value="TPR_PEP5_VPS11"/>
    <property type="match status" value="1"/>
</dbReference>
<feature type="transmembrane region" description="Helical" evidence="11">
    <location>
        <begin position="969"/>
        <end position="993"/>
    </location>
</feature>
<dbReference type="InterPro" id="IPR027359">
    <property type="entry name" value="Volt_channel_dom_sf"/>
</dbReference>
<keyword evidence="4" id="KW-0862">Zinc</keyword>
<keyword evidence="5 11" id="KW-1133">Transmembrane helix</keyword>
<dbReference type="SUPFAM" id="SSF57850">
    <property type="entry name" value="RING/U-box"/>
    <property type="match status" value="1"/>
</dbReference>
<evidence type="ECO:0000259" key="12">
    <source>
        <dbReference type="PROSITE" id="PS50089"/>
    </source>
</evidence>
<evidence type="ECO:0000256" key="5">
    <source>
        <dbReference type="ARBA" id="ARBA00022989"/>
    </source>
</evidence>
<dbReference type="GO" id="GO:0005216">
    <property type="term" value="F:monoatomic ion channel activity"/>
    <property type="evidence" value="ECO:0007669"/>
    <property type="project" value="InterPro"/>
</dbReference>
<evidence type="ECO:0000256" key="6">
    <source>
        <dbReference type="ARBA" id="ARBA00023136"/>
    </source>
</evidence>
<evidence type="ECO:0000256" key="3">
    <source>
        <dbReference type="ARBA" id="ARBA00022771"/>
    </source>
</evidence>
<feature type="transmembrane region" description="Helical" evidence="11">
    <location>
        <begin position="1320"/>
        <end position="1336"/>
    </location>
</feature>
<feature type="transmembrane region" description="Helical" evidence="11">
    <location>
        <begin position="1005"/>
        <end position="1030"/>
    </location>
</feature>
<name>A0A1I8H5P0_9PLAT</name>
<feature type="domain" description="RING-type" evidence="12">
    <location>
        <begin position="324"/>
        <end position="362"/>
    </location>
</feature>
<feature type="region of interest" description="Disordered" evidence="10">
    <location>
        <begin position="448"/>
        <end position="541"/>
    </location>
</feature>
<feature type="compositionally biased region" description="Polar residues" evidence="10">
    <location>
        <begin position="567"/>
        <end position="578"/>
    </location>
</feature>
<dbReference type="PANTHER" id="PTHR46726:SF1">
    <property type="entry name" value="TWO-PORE CALCIUM CHANNEL 3"/>
    <property type="match status" value="1"/>
</dbReference>
<dbReference type="InterPro" id="IPR005821">
    <property type="entry name" value="Ion_trans_dom"/>
</dbReference>
<feature type="compositionally biased region" description="Low complexity" evidence="10">
    <location>
        <begin position="502"/>
        <end position="513"/>
    </location>
</feature>
<keyword evidence="3 7" id="KW-0863">Zinc-finger</keyword>
<feature type="compositionally biased region" description="Polar residues" evidence="10">
    <location>
        <begin position="532"/>
        <end position="541"/>
    </location>
</feature>
<keyword evidence="9" id="KW-0175">Coiled coil</keyword>
<accession>A0A1I8H5P0</accession>
<feature type="compositionally biased region" description="Low complexity" evidence="10">
    <location>
        <begin position="463"/>
        <end position="473"/>
    </location>
</feature>
<keyword evidence="2 11" id="KW-0812">Transmembrane</keyword>
<evidence type="ECO:0000256" key="9">
    <source>
        <dbReference type="SAM" id="Coils"/>
    </source>
</evidence>
<dbReference type="PROSITE" id="PS50089">
    <property type="entry name" value="ZF_RING_2"/>
    <property type="match status" value="1"/>
</dbReference>
<feature type="transmembrane region" description="Helical" evidence="11">
    <location>
        <begin position="1143"/>
        <end position="1168"/>
    </location>
</feature>
<dbReference type="GO" id="GO:0005768">
    <property type="term" value="C:endosome"/>
    <property type="evidence" value="ECO:0007669"/>
    <property type="project" value="UniProtKB-ARBA"/>
</dbReference>
<comment type="subcellular location">
    <subcellularLocation>
        <location evidence="1">Membrane</location>
        <topology evidence="1">Multi-pass membrane protein</topology>
    </subcellularLocation>
</comment>
<dbReference type="InterPro" id="IPR001841">
    <property type="entry name" value="Znf_RING"/>
</dbReference>
<dbReference type="InterPro" id="IPR000547">
    <property type="entry name" value="Clathrin_H-chain/VPS_repeat"/>
</dbReference>
<dbReference type="PANTHER" id="PTHR46726">
    <property type="entry name" value="TWO PORE CHANNEL 3"/>
    <property type="match status" value="1"/>
</dbReference>
<evidence type="ECO:0000256" key="2">
    <source>
        <dbReference type="ARBA" id="ARBA00022692"/>
    </source>
</evidence>
<proteinExistence type="predicted"/>
<dbReference type="Gene3D" id="1.10.287.70">
    <property type="match status" value="2"/>
</dbReference>
<feature type="transmembrane region" description="Helical" evidence="11">
    <location>
        <begin position="938"/>
        <end position="957"/>
    </location>
</feature>
<feature type="transmembrane region" description="Helical" evidence="11">
    <location>
        <begin position="1069"/>
        <end position="1091"/>
    </location>
</feature>
<dbReference type="GO" id="GO:0099023">
    <property type="term" value="C:vesicle tethering complex"/>
    <property type="evidence" value="ECO:0007669"/>
    <property type="project" value="UniProtKB-ARBA"/>
</dbReference>
<dbReference type="GO" id="GO:0008270">
    <property type="term" value="F:zinc ion binding"/>
    <property type="evidence" value="ECO:0007669"/>
    <property type="project" value="UniProtKB-KW"/>
</dbReference>
<feature type="compositionally biased region" description="Polar residues" evidence="10">
    <location>
        <begin position="1574"/>
        <end position="1584"/>
    </location>
</feature>
<evidence type="ECO:0000313" key="13">
    <source>
        <dbReference type="Proteomes" id="UP000095280"/>
    </source>
</evidence>
<evidence type="ECO:0000313" key="14">
    <source>
        <dbReference type="WBParaSite" id="maker-uti_cns_0004483-snap-gene-0.3-mRNA-1"/>
    </source>
</evidence>
<dbReference type="Proteomes" id="UP000095280">
    <property type="component" value="Unplaced"/>
</dbReference>
<keyword evidence="3 7" id="KW-0479">Metal-binding</keyword>
<dbReference type="InterPro" id="IPR013083">
    <property type="entry name" value="Znf_RING/FYVE/PHD"/>
</dbReference>
<feature type="repeat" description="CHCR" evidence="8">
    <location>
        <begin position="61"/>
        <end position="237"/>
    </location>
</feature>
<feature type="region of interest" description="Disordered" evidence="10">
    <location>
        <begin position="1558"/>
        <end position="1584"/>
    </location>
</feature>
<evidence type="ECO:0000256" key="4">
    <source>
        <dbReference type="ARBA" id="ARBA00022833"/>
    </source>
</evidence>
<evidence type="ECO:0000256" key="7">
    <source>
        <dbReference type="PROSITE-ProRule" id="PRU00175"/>
    </source>
</evidence>
<organism evidence="13 14">
    <name type="scientific">Macrostomum lignano</name>
    <dbReference type="NCBI Taxonomy" id="282301"/>
    <lineage>
        <taxon>Eukaryota</taxon>
        <taxon>Metazoa</taxon>
        <taxon>Spiralia</taxon>
        <taxon>Lophotrochozoa</taxon>
        <taxon>Platyhelminthes</taxon>
        <taxon>Rhabditophora</taxon>
        <taxon>Macrostomorpha</taxon>
        <taxon>Macrostomida</taxon>
        <taxon>Macrostomidae</taxon>
        <taxon>Macrostomum</taxon>
    </lineage>
</organism>